<accession>A0AA86UW56</accession>
<name>A0AA86UW56_9EUKA</name>
<keyword evidence="3" id="KW-1185">Reference proteome</keyword>
<sequence length="137" mass="15605">MVVDMCDLYQIQNILAYYSIIIYKSFQSCLIISGCSEPDPVLPNVLPSCLLTPLLGGRSISTQYILAENANTENASSKLKPAFYWVYMKQQSDGQPKCYYNLFPLKRSSELKYVTTDLKNHSNASSFANIFFYSSWH</sequence>
<dbReference type="EMBL" id="CAXDID020000371">
    <property type="protein sequence ID" value="CAL6083288.1"/>
    <property type="molecule type" value="Genomic_DNA"/>
</dbReference>
<protein>
    <submittedName>
        <fullName evidence="2">Hypothetical_protein</fullName>
    </submittedName>
</protein>
<reference evidence="2 3" key="2">
    <citation type="submission" date="2024-07" db="EMBL/GenBank/DDBJ databases">
        <authorList>
            <person name="Akdeniz Z."/>
        </authorList>
    </citation>
    <scope>NUCLEOTIDE SEQUENCE [LARGE SCALE GENOMIC DNA]</scope>
</reference>
<dbReference type="EMBL" id="CATOUU010001140">
    <property type="protein sequence ID" value="CAI9974215.1"/>
    <property type="molecule type" value="Genomic_DNA"/>
</dbReference>
<organism evidence="1">
    <name type="scientific">Hexamita inflata</name>
    <dbReference type="NCBI Taxonomy" id="28002"/>
    <lineage>
        <taxon>Eukaryota</taxon>
        <taxon>Metamonada</taxon>
        <taxon>Diplomonadida</taxon>
        <taxon>Hexamitidae</taxon>
        <taxon>Hexamitinae</taxon>
        <taxon>Hexamita</taxon>
    </lineage>
</organism>
<evidence type="ECO:0000313" key="1">
    <source>
        <dbReference type="EMBL" id="CAI9974215.1"/>
    </source>
</evidence>
<gene>
    <name evidence="2" type="ORF">HINF_LOCUS61651</name>
    <name evidence="1" type="ORF">HINF_LOCUS61860</name>
</gene>
<dbReference type="AlphaFoldDB" id="A0AA86UW56"/>
<proteinExistence type="predicted"/>
<evidence type="ECO:0000313" key="3">
    <source>
        <dbReference type="Proteomes" id="UP001642409"/>
    </source>
</evidence>
<reference evidence="1" key="1">
    <citation type="submission" date="2023-06" db="EMBL/GenBank/DDBJ databases">
        <authorList>
            <person name="Kurt Z."/>
        </authorList>
    </citation>
    <scope>NUCLEOTIDE SEQUENCE</scope>
</reference>
<evidence type="ECO:0000313" key="2">
    <source>
        <dbReference type="EMBL" id="CAL6083288.1"/>
    </source>
</evidence>
<dbReference type="Proteomes" id="UP001642409">
    <property type="component" value="Unassembled WGS sequence"/>
</dbReference>
<comment type="caution">
    <text evidence="1">The sequence shown here is derived from an EMBL/GenBank/DDBJ whole genome shotgun (WGS) entry which is preliminary data.</text>
</comment>